<dbReference type="Proteomes" id="UP001231189">
    <property type="component" value="Unassembled WGS sequence"/>
</dbReference>
<dbReference type="EMBL" id="JAUUTY010000004">
    <property type="protein sequence ID" value="KAK1648963.1"/>
    <property type="molecule type" value="Genomic_DNA"/>
</dbReference>
<proteinExistence type="predicted"/>
<accession>A0AAD8WAB4</accession>
<name>A0AAD8WAB4_LOLMU</name>
<comment type="caution">
    <text evidence="1">The sequence shown here is derived from an EMBL/GenBank/DDBJ whole genome shotgun (WGS) entry which is preliminary data.</text>
</comment>
<protein>
    <submittedName>
        <fullName evidence="1">Uncharacterized protein</fullName>
    </submittedName>
</protein>
<keyword evidence="2" id="KW-1185">Reference proteome</keyword>
<reference evidence="1" key="1">
    <citation type="submission" date="2023-07" db="EMBL/GenBank/DDBJ databases">
        <title>A chromosome-level genome assembly of Lolium multiflorum.</title>
        <authorList>
            <person name="Chen Y."/>
            <person name="Copetti D."/>
            <person name="Kolliker R."/>
            <person name="Studer B."/>
        </authorList>
    </citation>
    <scope>NUCLEOTIDE SEQUENCE</scope>
    <source>
        <strain evidence="1">02402/16</strain>
        <tissue evidence="1">Leaf</tissue>
    </source>
</reference>
<evidence type="ECO:0000313" key="1">
    <source>
        <dbReference type="EMBL" id="KAK1648963.1"/>
    </source>
</evidence>
<evidence type="ECO:0000313" key="2">
    <source>
        <dbReference type="Proteomes" id="UP001231189"/>
    </source>
</evidence>
<sequence length="380" mass="43598">MMQTWSGAWIASSAPSTTWVVDIDIALLPHRHRLPHMMTTPMITIRPQAPTQGMEIVIALVDRTLVMMILAPTQGAESSIAMLVLMNVRNKNKLFTKIVIKRLAMPTMGMTTNPKTTSSTTWTRHLIVKPMWMLKTKVIKIHQGVISGIILAMTKGAEDNPNMIKMRGPTLDNVNNLDKIRNNILNMSQVKLVFTSNANPMLWLVVEDLLYHLKSQEMKASVLAAATWKMKRISWRKIRSNRASDRAAWRKIRSNRASDRAAWRKIRSNRASDRAAWRKIRSNRASDRAAWRKIRSNRASDRAAWRKIRSNRASDRAAWRKIRSNRASDRAAWRKIRSNRASDRAAWRKIRSNRASDRAAWRIRCQCTDATAVVASWSTM</sequence>
<organism evidence="1 2">
    <name type="scientific">Lolium multiflorum</name>
    <name type="common">Italian ryegrass</name>
    <name type="synonym">Lolium perenne subsp. multiflorum</name>
    <dbReference type="NCBI Taxonomy" id="4521"/>
    <lineage>
        <taxon>Eukaryota</taxon>
        <taxon>Viridiplantae</taxon>
        <taxon>Streptophyta</taxon>
        <taxon>Embryophyta</taxon>
        <taxon>Tracheophyta</taxon>
        <taxon>Spermatophyta</taxon>
        <taxon>Magnoliopsida</taxon>
        <taxon>Liliopsida</taxon>
        <taxon>Poales</taxon>
        <taxon>Poaceae</taxon>
        <taxon>BOP clade</taxon>
        <taxon>Pooideae</taxon>
        <taxon>Poodae</taxon>
        <taxon>Poeae</taxon>
        <taxon>Poeae Chloroplast Group 2 (Poeae type)</taxon>
        <taxon>Loliodinae</taxon>
        <taxon>Loliinae</taxon>
        <taxon>Lolium</taxon>
    </lineage>
</organism>
<dbReference type="AlphaFoldDB" id="A0AAD8WAB4"/>
<gene>
    <name evidence="1" type="ORF">QYE76_066768</name>
</gene>